<evidence type="ECO:0000256" key="2">
    <source>
        <dbReference type="ARBA" id="ARBA00013194"/>
    </source>
</evidence>
<dbReference type="GO" id="GO:0003755">
    <property type="term" value="F:peptidyl-prolyl cis-trans isomerase activity"/>
    <property type="evidence" value="ECO:0007669"/>
    <property type="project" value="UniProtKB-KW"/>
</dbReference>
<evidence type="ECO:0000313" key="11">
    <source>
        <dbReference type="Proteomes" id="UP000654720"/>
    </source>
</evidence>
<evidence type="ECO:0000313" key="8">
    <source>
        <dbReference type="EMBL" id="RHM46043.1"/>
    </source>
</evidence>
<evidence type="ECO:0000313" key="9">
    <source>
        <dbReference type="Proteomes" id="UP000283589"/>
    </source>
</evidence>
<dbReference type="GeneID" id="93099157"/>
<dbReference type="EMBL" id="QRPV01000003">
    <property type="protein sequence ID" value="RHM46043.1"/>
    <property type="molecule type" value="Genomic_DNA"/>
</dbReference>
<comment type="catalytic activity">
    <reaction evidence="1 4">
        <text>[protein]-peptidylproline (omega=180) = [protein]-peptidylproline (omega=0)</text>
        <dbReference type="Rhea" id="RHEA:16237"/>
        <dbReference type="Rhea" id="RHEA-COMP:10747"/>
        <dbReference type="Rhea" id="RHEA-COMP:10748"/>
        <dbReference type="ChEBI" id="CHEBI:83833"/>
        <dbReference type="ChEBI" id="CHEBI:83834"/>
        <dbReference type="EC" id="5.2.1.8"/>
    </reaction>
</comment>
<evidence type="ECO:0000313" key="6">
    <source>
        <dbReference type="EMBL" id="QRO48286.1"/>
    </source>
</evidence>
<reference evidence="9 10" key="1">
    <citation type="submission" date="2018-08" db="EMBL/GenBank/DDBJ databases">
        <title>A genome reference for cultivated species of the human gut microbiota.</title>
        <authorList>
            <person name="Zou Y."/>
            <person name="Xue W."/>
            <person name="Luo G."/>
        </authorList>
    </citation>
    <scope>NUCLEOTIDE SEQUENCE [LARGE SCALE GENOMIC DNA]</scope>
    <source>
        <strain evidence="7 9">AF14-49</strain>
        <strain evidence="8 10">AF34-33</strain>
    </source>
</reference>
<dbReference type="PROSITE" id="PS51257">
    <property type="entry name" value="PROKAR_LIPOPROTEIN"/>
    <property type="match status" value="1"/>
</dbReference>
<keyword evidence="11" id="KW-1185">Reference proteome</keyword>
<keyword evidence="4 6" id="KW-0413">Isomerase</keyword>
<organism evidence="7 9">
    <name type="scientific">Butyricimonas virosa</name>
    <dbReference type="NCBI Taxonomy" id="544645"/>
    <lineage>
        <taxon>Bacteria</taxon>
        <taxon>Pseudomonadati</taxon>
        <taxon>Bacteroidota</taxon>
        <taxon>Bacteroidia</taxon>
        <taxon>Bacteroidales</taxon>
        <taxon>Odoribacteraceae</taxon>
        <taxon>Butyricimonas</taxon>
    </lineage>
</organism>
<dbReference type="AlphaFoldDB" id="A0A412X736"/>
<evidence type="ECO:0000256" key="1">
    <source>
        <dbReference type="ARBA" id="ARBA00000971"/>
    </source>
</evidence>
<dbReference type="Proteomes" id="UP000654720">
    <property type="component" value="Chromosome"/>
</dbReference>
<sequence>MNKFLILLSSLFALTFFGCNNDEEELDLIDTLENEKIAIHEYLSQISTPILYLEYYSVHGMLIDTVFIFNYDNSGEVAKDTGWVLMDYEKFYLNGDKLDTTSPEQGDSTFTYAFGGPVLYRYDTIKKYDYVAEAFRHISVGSMGGEMIVPSILAGDKNNYGKPLHYKLKAHKLINDVKVNEYGLIRSYLVDIMGVENAFVDFPTREISSIGERDTVTYTAILEKGTGDRDIQVGDSVLLEMDYGLLDDVGLQNRVLRSMGRDSIYFLFNETWQKNYPTGLVKGLQHLQAGDSAHIIVPYGMAYGAVGTTREITFRDRTKLKQYLIPPYSTLWYWVRIRKVVSPKTEEE</sequence>
<evidence type="ECO:0000259" key="5">
    <source>
        <dbReference type="PROSITE" id="PS50059"/>
    </source>
</evidence>
<dbReference type="InterPro" id="IPR046357">
    <property type="entry name" value="PPIase_dom_sf"/>
</dbReference>
<feature type="domain" description="PPIase FKBP-type" evidence="5">
    <location>
        <begin position="234"/>
        <end position="341"/>
    </location>
</feature>
<dbReference type="Gene3D" id="3.10.50.40">
    <property type="match status" value="1"/>
</dbReference>
<name>A0A412X736_9BACT</name>
<dbReference type="Pfam" id="PF00254">
    <property type="entry name" value="FKBP_C"/>
    <property type="match status" value="1"/>
</dbReference>
<dbReference type="EC" id="5.2.1.8" evidence="2 4"/>
<dbReference type="STRING" id="1121130.GCA_000519105_00418"/>
<evidence type="ECO:0000256" key="4">
    <source>
        <dbReference type="PROSITE-ProRule" id="PRU00277"/>
    </source>
</evidence>
<protein>
    <recommendedName>
        <fullName evidence="2 4">peptidylprolyl isomerase</fullName>
        <ecNumber evidence="2 4">5.2.1.8</ecNumber>
    </recommendedName>
</protein>
<evidence type="ECO:0000256" key="3">
    <source>
        <dbReference type="ARBA" id="ARBA00023110"/>
    </source>
</evidence>
<dbReference type="EMBL" id="CP069450">
    <property type="protein sequence ID" value="QRO48286.1"/>
    <property type="molecule type" value="Genomic_DNA"/>
</dbReference>
<proteinExistence type="predicted"/>
<accession>A0A412X736</accession>
<dbReference type="Proteomes" id="UP000286038">
    <property type="component" value="Unassembled WGS sequence"/>
</dbReference>
<dbReference type="InterPro" id="IPR001179">
    <property type="entry name" value="PPIase_FKBP_dom"/>
</dbReference>
<evidence type="ECO:0000313" key="10">
    <source>
        <dbReference type="Proteomes" id="UP000286038"/>
    </source>
</evidence>
<dbReference type="RefSeq" id="WP_027199767.1">
    <property type="nucleotide sequence ID" value="NZ_CABJDM010000003.1"/>
</dbReference>
<dbReference type="Proteomes" id="UP000283589">
    <property type="component" value="Unassembled WGS sequence"/>
</dbReference>
<gene>
    <name evidence="7" type="ORF">DWW18_01115</name>
    <name evidence="8" type="ORF">DWZ68_03525</name>
    <name evidence="6" type="ORF">I6J59_09850</name>
</gene>
<keyword evidence="3 4" id="KW-0697">Rotamase</keyword>
<reference evidence="6 11" key="2">
    <citation type="submission" date="2021-02" db="EMBL/GenBank/DDBJ databases">
        <title>FDA dAtabase for Regulatory Grade micrObial Sequences (FDA-ARGOS): Supporting development and validation of Infectious Disease Dx tests.</title>
        <authorList>
            <person name="Carlson P."/>
            <person name="Fischbach M."/>
            <person name="Hastie J."/>
            <person name="Bilen M."/>
            <person name="Cheng A."/>
            <person name="Tallon L."/>
            <person name="Sadzewicz L."/>
            <person name="Zhao X."/>
            <person name="Boylan J."/>
            <person name="Ott S."/>
            <person name="Bowen H."/>
            <person name="Vavikolanu K."/>
            <person name="Mehta A."/>
            <person name="Aluvathingal J."/>
            <person name="Nadendla S."/>
            <person name="Yan Y."/>
            <person name="Sichtig H."/>
        </authorList>
    </citation>
    <scope>NUCLEOTIDE SEQUENCE [LARGE SCALE GENOMIC DNA]</scope>
    <source>
        <strain evidence="6 11">FDAARGOS_1229</strain>
    </source>
</reference>
<dbReference type="EMBL" id="QRZA01000001">
    <property type="protein sequence ID" value="RGV36817.1"/>
    <property type="molecule type" value="Genomic_DNA"/>
</dbReference>
<dbReference type="SUPFAM" id="SSF54534">
    <property type="entry name" value="FKBP-like"/>
    <property type="match status" value="1"/>
</dbReference>
<evidence type="ECO:0000313" key="7">
    <source>
        <dbReference type="EMBL" id="RGV36817.1"/>
    </source>
</evidence>
<dbReference type="PROSITE" id="PS50059">
    <property type="entry name" value="FKBP_PPIASE"/>
    <property type="match status" value="1"/>
</dbReference>